<sequence>MQQDMLESCESAVAVDGYRSTRKKGIYIFRSRYQAMTSEDITDSEDLVCAVVICTVYRFTKIDGAGDIHGLERKGWEVLNTSHRTGLPRNAFSRCRQKMPRYIVIEVNPTNMKHEAALILKPTSLYFSIIKKVQQLHGDFGVAAVKSGLAAKYCNKWTKVAVVRVRHGAHRLVASCLPLLQYVEKQNVIVRTLHTGATLRQCYRFIQHHQRSYLEKIWSRLKSEDERNMMEAALMDLNCLEALGHIDINTKKAEATENK</sequence>
<name>A0A2J7RAV2_9NEOP</name>
<evidence type="ECO:0000313" key="4">
    <source>
        <dbReference type="Proteomes" id="UP000235965"/>
    </source>
</evidence>
<dbReference type="STRING" id="105785.A0A2J7RAV2"/>
<dbReference type="EMBL" id="NEVH01006564">
    <property type="protein sequence ID" value="PNF37955.1"/>
    <property type="molecule type" value="Genomic_DNA"/>
</dbReference>
<dbReference type="AlphaFoldDB" id="A0A2J7RAV2"/>
<gene>
    <name evidence="3" type="ORF">B7P43_G02388</name>
</gene>
<dbReference type="InParanoid" id="A0A2J7RAV2"/>
<evidence type="ECO:0000256" key="1">
    <source>
        <dbReference type="ARBA" id="ARBA00010800"/>
    </source>
</evidence>
<organism evidence="3 4">
    <name type="scientific">Cryptotermes secundus</name>
    <dbReference type="NCBI Taxonomy" id="105785"/>
    <lineage>
        <taxon>Eukaryota</taxon>
        <taxon>Metazoa</taxon>
        <taxon>Ecdysozoa</taxon>
        <taxon>Arthropoda</taxon>
        <taxon>Hexapoda</taxon>
        <taxon>Insecta</taxon>
        <taxon>Pterygota</taxon>
        <taxon>Neoptera</taxon>
        <taxon>Polyneoptera</taxon>
        <taxon>Dictyoptera</taxon>
        <taxon>Blattodea</taxon>
        <taxon>Blattoidea</taxon>
        <taxon>Termitoidae</taxon>
        <taxon>Kalotermitidae</taxon>
        <taxon>Cryptotermitinae</taxon>
        <taxon>Cryptotermes</taxon>
    </lineage>
</organism>
<dbReference type="Pfam" id="PF01900">
    <property type="entry name" value="RNase_P_Rpp14"/>
    <property type="match status" value="1"/>
</dbReference>
<proteinExistence type="inferred from homology"/>
<keyword evidence="4" id="KW-1185">Reference proteome</keyword>
<reference evidence="3 4" key="1">
    <citation type="submission" date="2017-12" db="EMBL/GenBank/DDBJ databases">
        <title>Hemimetabolous genomes reveal molecular basis of termite eusociality.</title>
        <authorList>
            <person name="Harrison M.C."/>
            <person name="Jongepier E."/>
            <person name="Robertson H.M."/>
            <person name="Arning N."/>
            <person name="Bitard-Feildel T."/>
            <person name="Chao H."/>
            <person name="Childers C.P."/>
            <person name="Dinh H."/>
            <person name="Doddapaneni H."/>
            <person name="Dugan S."/>
            <person name="Gowin J."/>
            <person name="Greiner C."/>
            <person name="Han Y."/>
            <person name="Hu H."/>
            <person name="Hughes D.S.T."/>
            <person name="Huylmans A.-K."/>
            <person name="Kemena C."/>
            <person name="Kremer L.P.M."/>
            <person name="Lee S.L."/>
            <person name="Lopez-Ezquerra A."/>
            <person name="Mallet L."/>
            <person name="Monroy-Kuhn J.M."/>
            <person name="Moser A."/>
            <person name="Murali S.C."/>
            <person name="Muzny D.M."/>
            <person name="Otani S."/>
            <person name="Piulachs M.-D."/>
            <person name="Poelchau M."/>
            <person name="Qu J."/>
            <person name="Schaub F."/>
            <person name="Wada-Katsumata A."/>
            <person name="Worley K.C."/>
            <person name="Xie Q."/>
            <person name="Ylla G."/>
            <person name="Poulsen M."/>
            <person name="Gibbs R.A."/>
            <person name="Schal C."/>
            <person name="Richards S."/>
            <person name="Belles X."/>
            <person name="Korb J."/>
            <person name="Bornberg-Bauer E."/>
        </authorList>
    </citation>
    <scope>NUCLEOTIDE SEQUENCE [LARGE SCALE GENOMIC DNA]</scope>
    <source>
        <tissue evidence="3">Whole body</tissue>
    </source>
</reference>
<dbReference type="GO" id="GO:0001682">
    <property type="term" value="P:tRNA 5'-leader removal"/>
    <property type="evidence" value="ECO:0007669"/>
    <property type="project" value="InterPro"/>
</dbReference>
<comment type="caution">
    <text evidence="3">The sequence shown here is derived from an EMBL/GenBank/DDBJ whole genome shotgun (WGS) entry which is preliminary data.</text>
</comment>
<dbReference type="Gene3D" id="3.30.70.3250">
    <property type="entry name" value="Ribonuclease P, Pop5 subunit"/>
    <property type="match status" value="1"/>
</dbReference>
<evidence type="ECO:0000313" key="3">
    <source>
        <dbReference type="EMBL" id="PNF37955.1"/>
    </source>
</evidence>
<keyword evidence="2" id="KW-0819">tRNA processing</keyword>
<dbReference type="InterPro" id="IPR038085">
    <property type="entry name" value="Rnp2-like_sf"/>
</dbReference>
<dbReference type="GO" id="GO:0030677">
    <property type="term" value="C:ribonuclease P complex"/>
    <property type="evidence" value="ECO:0007669"/>
    <property type="project" value="InterPro"/>
</dbReference>
<dbReference type="OrthoDB" id="277888at2759"/>
<protein>
    <submittedName>
        <fullName evidence="3">Uncharacterized protein</fullName>
    </submittedName>
</protein>
<accession>A0A2J7RAV2</accession>
<dbReference type="PANTHER" id="PTHR48414:SF1">
    <property type="entry name" value="POP5 HOMOLOG, RIBONUCLEASE P_MRP SUBUNIT"/>
    <property type="match status" value="1"/>
</dbReference>
<comment type="similarity">
    <text evidence="1">Belongs to the eukaryotic/archaeal RNase P protein component 2 family.</text>
</comment>
<dbReference type="InterPro" id="IPR002759">
    <property type="entry name" value="Pop5/Rpp14/Rnp2-like"/>
</dbReference>
<dbReference type="SUPFAM" id="SSF160350">
    <property type="entry name" value="Rnp2-like"/>
    <property type="match status" value="1"/>
</dbReference>
<dbReference type="FunCoup" id="A0A2J7RAV2">
    <property type="interactions" value="651"/>
</dbReference>
<dbReference type="Proteomes" id="UP000235965">
    <property type="component" value="Unassembled WGS sequence"/>
</dbReference>
<dbReference type="PANTHER" id="PTHR48414">
    <property type="entry name" value="POP5 HOMOLOG, RIBONUCLEASE P_MRP SUBUNIT"/>
    <property type="match status" value="1"/>
</dbReference>
<evidence type="ECO:0000256" key="2">
    <source>
        <dbReference type="ARBA" id="ARBA00022694"/>
    </source>
</evidence>